<evidence type="ECO:0000256" key="1">
    <source>
        <dbReference type="ARBA" id="ARBA00004170"/>
    </source>
</evidence>
<comment type="caution">
    <text evidence="4">The sequence shown here is derived from an EMBL/GenBank/DDBJ whole genome shotgun (WGS) entry which is preliminary data.</text>
</comment>
<evidence type="ECO:0000256" key="2">
    <source>
        <dbReference type="SAM" id="MobiDB-lite"/>
    </source>
</evidence>
<feature type="region of interest" description="Disordered" evidence="2">
    <location>
        <begin position="160"/>
        <end position="224"/>
    </location>
</feature>
<gene>
    <name evidence="4" type="ORF">CEPIT_LOCUS38650</name>
</gene>
<evidence type="ECO:0000259" key="3">
    <source>
        <dbReference type="PROSITE" id="PS50846"/>
    </source>
</evidence>
<dbReference type="AlphaFoldDB" id="A0AAV0FZ29"/>
<dbReference type="GO" id="GO:0016020">
    <property type="term" value="C:membrane"/>
    <property type="evidence" value="ECO:0007669"/>
    <property type="project" value="UniProtKB-SubCell"/>
</dbReference>
<proteinExistence type="predicted"/>
<organism evidence="4 5">
    <name type="scientific">Cuscuta epithymum</name>
    <dbReference type="NCBI Taxonomy" id="186058"/>
    <lineage>
        <taxon>Eukaryota</taxon>
        <taxon>Viridiplantae</taxon>
        <taxon>Streptophyta</taxon>
        <taxon>Embryophyta</taxon>
        <taxon>Tracheophyta</taxon>
        <taxon>Spermatophyta</taxon>
        <taxon>Magnoliopsida</taxon>
        <taxon>eudicotyledons</taxon>
        <taxon>Gunneridae</taxon>
        <taxon>Pentapetalae</taxon>
        <taxon>asterids</taxon>
        <taxon>lamiids</taxon>
        <taxon>Solanales</taxon>
        <taxon>Convolvulaceae</taxon>
        <taxon>Cuscuteae</taxon>
        <taxon>Cuscuta</taxon>
        <taxon>Cuscuta subgen. Cuscuta</taxon>
    </lineage>
</organism>
<dbReference type="GO" id="GO:0046872">
    <property type="term" value="F:metal ion binding"/>
    <property type="evidence" value="ECO:0007669"/>
    <property type="project" value="InterPro"/>
</dbReference>
<evidence type="ECO:0000313" key="5">
    <source>
        <dbReference type="Proteomes" id="UP001152523"/>
    </source>
</evidence>
<dbReference type="Proteomes" id="UP001152523">
    <property type="component" value="Unassembled WGS sequence"/>
</dbReference>
<dbReference type="SUPFAM" id="SSF55008">
    <property type="entry name" value="HMA, heavy metal-associated domain"/>
    <property type="match status" value="2"/>
</dbReference>
<dbReference type="Gene3D" id="3.30.70.100">
    <property type="match status" value="2"/>
</dbReference>
<keyword evidence="5" id="KW-1185">Reference proteome</keyword>
<dbReference type="InterPro" id="IPR036163">
    <property type="entry name" value="HMA_dom_sf"/>
</dbReference>
<protein>
    <recommendedName>
        <fullName evidence="3">HMA domain-containing protein</fullName>
    </recommendedName>
</protein>
<reference evidence="4" key="1">
    <citation type="submission" date="2022-07" db="EMBL/GenBank/DDBJ databases">
        <authorList>
            <person name="Macas J."/>
            <person name="Novak P."/>
            <person name="Neumann P."/>
        </authorList>
    </citation>
    <scope>NUCLEOTIDE SEQUENCE</scope>
</reference>
<dbReference type="PROSITE" id="PS50846">
    <property type="entry name" value="HMA_2"/>
    <property type="match status" value="2"/>
</dbReference>
<dbReference type="PANTHER" id="PTHR47066:SF1">
    <property type="entry name" value="HEAVY METAL-ASSOCIATED ISOPRENYLATED PLANT PROTEIN 9"/>
    <property type="match status" value="1"/>
</dbReference>
<comment type="subcellular location">
    <subcellularLocation>
        <location evidence="1">Membrane</location>
        <topology evidence="1">Peripheral membrane protein</topology>
    </subcellularLocation>
</comment>
<evidence type="ECO:0000313" key="4">
    <source>
        <dbReference type="EMBL" id="CAH9140821.1"/>
    </source>
</evidence>
<dbReference type="CDD" id="cd00371">
    <property type="entry name" value="HMA"/>
    <property type="match status" value="2"/>
</dbReference>
<dbReference type="Pfam" id="PF00403">
    <property type="entry name" value="HMA"/>
    <property type="match status" value="2"/>
</dbReference>
<feature type="compositionally biased region" description="Basic and acidic residues" evidence="2">
    <location>
        <begin position="169"/>
        <end position="193"/>
    </location>
</feature>
<dbReference type="InterPro" id="IPR006121">
    <property type="entry name" value="HMA_dom"/>
</dbReference>
<sequence length="257" mass="28404">MADEEEPPASPFVLYVDLHCLGCAKKIERSIVKIRGVEGVVINMSTNQVTIKGAVEPNAICTKITNITKRGAKLLSPLPAAEGEPTPEVVSSQVNGLKKVELTVNMHCKACAQQLKRKILKMKGVRKVETEVDSGKVTVMGTMDAEMLVENVYRGTKKQAKIVPQIEPNQKENKEEKEKPADKPTKPDDEKTEGGSPPPQEEEEEISKNQPVTIAEEENASEGKKMMNYYQPLYNIERILPAPHIFSDENPHACCIS</sequence>
<name>A0AAV0FZ29_9ASTE</name>
<dbReference type="GO" id="GO:0009626">
    <property type="term" value="P:plant-type hypersensitive response"/>
    <property type="evidence" value="ECO:0007669"/>
    <property type="project" value="UniProtKB-KW"/>
</dbReference>
<dbReference type="PANTHER" id="PTHR47066">
    <property type="entry name" value="HEAVY METAL-ASSOCIATED ISOPRENYLATED PLANT PROTEIN 9"/>
    <property type="match status" value="1"/>
</dbReference>
<feature type="domain" description="HMA" evidence="3">
    <location>
        <begin position="97"/>
        <end position="161"/>
    </location>
</feature>
<feature type="domain" description="HMA" evidence="3">
    <location>
        <begin position="9"/>
        <end position="72"/>
    </location>
</feature>
<dbReference type="EMBL" id="CAMAPF010001027">
    <property type="protein sequence ID" value="CAH9140821.1"/>
    <property type="molecule type" value="Genomic_DNA"/>
</dbReference>
<dbReference type="InterPro" id="IPR044258">
    <property type="entry name" value="HIPP09-like"/>
</dbReference>
<accession>A0AAV0FZ29</accession>